<dbReference type="Gene3D" id="3.20.20.70">
    <property type="entry name" value="Aldolase class I"/>
    <property type="match status" value="1"/>
</dbReference>
<evidence type="ECO:0000256" key="1">
    <source>
        <dbReference type="ARBA" id="ARBA00022630"/>
    </source>
</evidence>
<dbReference type="CDD" id="cd04730">
    <property type="entry name" value="NPD_like"/>
    <property type="match status" value="1"/>
</dbReference>
<keyword evidence="2" id="KW-0288">FMN</keyword>
<dbReference type="EMBL" id="BIFT01000002">
    <property type="protein sequence ID" value="GCE30425.1"/>
    <property type="molecule type" value="Genomic_DNA"/>
</dbReference>
<keyword evidence="3" id="KW-0560">Oxidoreductase</keyword>
<dbReference type="PANTHER" id="PTHR32332:SF20">
    <property type="entry name" value="2-NITROPROPANE DIOXYGENASE-LIKE PROTEIN"/>
    <property type="match status" value="1"/>
</dbReference>
<evidence type="ECO:0000256" key="2">
    <source>
        <dbReference type="ARBA" id="ARBA00022643"/>
    </source>
</evidence>
<dbReference type="GO" id="GO:0051213">
    <property type="term" value="F:dioxygenase activity"/>
    <property type="evidence" value="ECO:0007669"/>
    <property type="project" value="UniProtKB-KW"/>
</dbReference>
<protein>
    <submittedName>
        <fullName evidence="4">2-nitropropane dioxygenase</fullName>
    </submittedName>
</protein>
<dbReference type="Proteomes" id="UP000287171">
    <property type="component" value="Unassembled WGS sequence"/>
</dbReference>
<keyword evidence="1" id="KW-0285">Flavoprotein</keyword>
<dbReference type="GO" id="GO:0018580">
    <property type="term" value="F:nitronate monooxygenase activity"/>
    <property type="evidence" value="ECO:0007669"/>
    <property type="project" value="InterPro"/>
</dbReference>
<dbReference type="InterPro" id="IPR013785">
    <property type="entry name" value="Aldolase_TIM"/>
</dbReference>
<keyword evidence="5" id="KW-1185">Reference proteome</keyword>
<dbReference type="RefSeq" id="WP_126630517.1">
    <property type="nucleotide sequence ID" value="NZ_BIFT01000002.1"/>
</dbReference>
<comment type="caution">
    <text evidence="4">The sequence shown here is derived from an EMBL/GenBank/DDBJ whole genome shotgun (WGS) entry which is preliminary data.</text>
</comment>
<evidence type="ECO:0000256" key="3">
    <source>
        <dbReference type="ARBA" id="ARBA00023002"/>
    </source>
</evidence>
<proteinExistence type="predicted"/>
<keyword evidence="4" id="KW-0223">Dioxygenase</keyword>
<dbReference type="PANTHER" id="PTHR32332">
    <property type="entry name" value="2-NITROPROPANE DIOXYGENASE"/>
    <property type="match status" value="1"/>
</dbReference>
<dbReference type="OrthoDB" id="9778912at2"/>
<organism evidence="4 5">
    <name type="scientific">Dictyobacter alpinus</name>
    <dbReference type="NCBI Taxonomy" id="2014873"/>
    <lineage>
        <taxon>Bacteria</taxon>
        <taxon>Bacillati</taxon>
        <taxon>Chloroflexota</taxon>
        <taxon>Ktedonobacteria</taxon>
        <taxon>Ktedonobacterales</taxon>
        <taxon>Dictyobacteraceae</taxon>
        <taxon>Dictyobacter</taxon>
    </lineage>
</organism>
<evidence type="ECO:0000313" key="4">
    <source>
        <dbReference type="EMBL" id="GCE30425.1"/>
    </source>
</evidence>
<gene>
    <name evidence="4" type="ORF">KDA_59090</name>
</gene>
<evidence type="ECO:0000313" key="5">
    <source>
        <dbReference type="Proteomes" id="UP000287171"/>
    </source>
</evidence>
<dbReference type="Pfam" id="PF03060">
    <property type="entry name" value="NMO"/>
    <property type="match status" value="2"/>
</dbReference>
<dbReference type="AlphaFoldDB" id="A0A402BGC9"/>
<sequence length="347" mass="37234">MLRTRLTEEYGIELPFVSAGMAFIGMPPLVAAVSNAGGMGTLGASLVPPDDLRTLIHMTRSMTTRPFGVNFITPFIGEPHIAVCIEEKVAVVSFFWGDPPETFIQRLHTAGIKVWMQVGSLAEARTAVRSGVDAVVAQGSEAGGHNRSTATSLTLIPAVVDAIAPIPVIAAGGIADGRGVVAALALGAEAVWVGTRMVASQEAYANEEYKKRIVAAEGADTVRTTIFGPEWPHQPMRVIRNRVVEEWAGQETRVVYDPNPTTFIGQTRIGGQEVPLPKFSALLPTPDTTGDWEEMCFTAGECSGLINEVKPAADIVHEMMEEARQIIRYRLNHVLHSPDGQATSPNA</sequence>
<dbReference type="InterPro" id="IPR004136">
    <property type="entry name" value="NMO"/>
</dbReference>
<accession>A0A402BGC9</accession>
<name>A0A402BGC9_9CHLR</name>
<reference evidence="5" key="1">
    <citation type="submission" date="2018-12" db="EMBL/GenBank/DDBJ databases">
        <title>Tengunoibacter tsumagoiensis gen. nov., sp. nov., Dictyobacter kobayashii sp. nov., D. alpinus sp. nov., and D. joshuensis sp. nov. and description of Dictyobacteraceae fam. nov. within the order Ktedonobacterales isolated from Tengu-no-mugimeshi.</title>
        <authorList>
            <person name="Wang C.M."/>
            <person name="Zheng Y."/>
            <person name="Sakai Y."/>
            <person name="Toyoda A."/>
            <person name="Minakuchi Y."/>
            <person name="Abe K."/>
            <person name="Yokota A."/>
            <person name="Yabe S."/>
        </authorList>
    </citation>
    <scope>NUCLEOTIDE SEQUENCE [LARGE SCALE GENOMIC DNA]</scope>
    <source>
        <strain evidence="5">Uno16</strain>
    </source>
</reference>
<dbReference type="SUPFAM" id="SSF51412">
    <property type="entry name" value="Inosine monophosphate dehydrogenase (IMPDH)"/>
    <property type="match status" value="1"/>
</dbReference>